<dbReference type="InterPro" id="IPR006566">
    <property type="entry name" value="FBD"/>
</dbReference>
<dbReference type="InterPro" id="IPR053781">
    <property type="entry name" value="F-box_AtFBL13-like"/>
</dbReference>
<protein>
    <recommendedName>
        <fullName evidence="1">F-box domain-containing protein</fullName>
    </recommendedName>
</protein>
<keyword evidence="3" id="KW-1185">Reference proteome</keyword>
<comment type="caution">
    <text evidence="2">The sequence shown here is derived from an EMBL/GenBank/DDBJ whole genome shotgun (WGS) entry which is preliminary data.</text>
</comment>
<organism evidence="2 3">
    <name type="scientific">Hibiscus sabdariffa</name>
    <name type="common">roselle</name>
    <dbReference type="NCBI Taxonomy" id="183260"/>
    <lineage>
        <taxon>Eukaryota</taxon>
        <taxon>Viridiplantae</taxon>
        <taxon>Streptophyta</taxon>
        <taxon>Embryophyta</taxon>
        <taxon>Tracheophyta</taxon>
        <taxon>Spermatophyta</taxon>
        <taxon>Magnoliopsida</taxon>
        <taxon>eudicotyledons</taxon>
        <taxon>Gunneridae</taxon>
        <taxon>Pentapetalae</taxon>
        <taxon>rosids</taxon>
        <taxon>malvids</taxon>
        <taxon>Malvales</taxon>
        <taxon>Malvaceae</taxon>
        <taxon>Malvoideae</taxon>
        <taxon>Hibiscus</taxon>
    </lineage>
</organism>
<sequence length="509" mass="58591">MELPNSKMVGYEYRRMKVGDMERGICKFVGRVNDVLIAHQGSTIDGLRVRCYSDNGSWRYVIMFEVLKFLHQILFRFNIMKISNELLSPSSAVKLSSSISDFEVKFGASITSKLDRFCLGAVAINGGSLRSTSTGQQRACGSNDANVNVRSALTDQQHTCGSNAENYNVRSLSTGLQNGDVRGAGDLQLFADAKKNKQLKHDEKDTRDRISELSDDVLVKILSFLPSEEAVLKTSFLSRRWKQLWESLPVSFNFDGPMPVRRRMMDEDWKREICKFVGWVNHVLIAHQGSTIDELRVHFYLDKGSWGYVDKWIEIAMKKKVKKLELDFLDFPRFQFAYYPFPQNCFCRSEFLTSLCLKHVGIQDFPTCTNLRHLSCKVEIQPGERLFTLRFLIEASPFLHKFTLEITNCNEIKNKLRKVRKVVECSPHKHLKELEIIGFLGQPMEAKFVAYLLKSSIKLEKIVIHTGFLYLLTLKMLYSKEFAEITHQMAHESARQLMEHRPEAELVLL</sequence>
<dbReference type="InterPro" id="IPR001810">
    <property type="entry name" value="F-box_dom"/>
</dbReference>
<dbReference type="PANTHER" id="PTHR34145:SF68">
    <property type="entry name" value="FBD DOMAIN-CONTAINING PROTEIN"/>
    <property type="match status" value="1"/>
</dbReference>
<gene>
    <name evidence="2" type="ORF">V6N11_079473</name>
</gene>
<accession>A0ABR2RVG5</accession>
<dbReference type="SUPFAM" id="SSF81383">
    <property type="entry name" value="F-box domain"/>
    <property type="match status" value="1"/>
</dbReference>
<evidence type="ECO:0000313" key="2">
    <source>
        <dbReference type="EMBL" id="KAK9016983.1"/>
    </source>
</evidence>
<dbReference type="Proteomes" id="UP001396334">
    <property type="component" value="Unassembled WGS sequence"/>
</dbReference>
<dbReference type="Pfam" id="PF08387">
    <property type="entry name" value="FBD"/>
    <property type="match status" value="1"/>
</dbReference>
<dbReference type="InterPro" id="IPR053772">
    <property type="entry name" value="At1g61320/At1g61330-like"/>
</dbReference>
<dbReference type="CDD" id="cd22160">
    <property type="entry name" value="F-box_AtFBL13-like"/>
    <property type="match status" value="1"/>
</dbReference>
<dbReference type="Gene3D" id="1.20.1280.50">
    <property type="match status" value="1"/>
</dbReference>
<dbReference type="SMART" id="SM00256">
    <property type="entry name" value="FBOX"/>
    <property type="match status" value="1"/>
</dbReference>
<evidence type="ECO:0000259" key="1">
    <source>
        <dbReference type="SMART" id="SM00256"/>
    </source>
</evidence>
<dbReference type="InterPro" id="IPR036047">
    <property type="entry name" value="F-box-like_dom_sf"/>
</dbReference>
<feature type="domain" description="F-box" evidence="1">
    <location>
        <begin position="213"/>
        <end position="254"/>
    </location>
</feature>
<dbReference type="PANTHER" id="PTHR34145">
    <property type="entry name" value="OS02G0105600 PROTEIN"/>
    <property type="match status" value="1"/>
</dbReference>
<dbReference type="Pfam" id="PF00646">
    <property type="entry name" value="F-box"/>
    <property type="match status" value="1"/>
</dbReference>
<evidence type="ECO:0000313" key="3">
    <source>
        <dbReference type="Proteomes" id="UP001396334"/>
    </source>
</evidence>
<dbReference type="EMBL" id="JBBPBN010000020">
    <property type="protein sequence ID" value="KAK9016983.1"/>
    <property type="molecule type" value="Genomic_DNA"/>
</dbReference>
<proteinExistence type="predicted"/>
<reference evidence="2 3" key="1">
    <citation type="journal article" date="2024" name="G3 (Bethesda)">
        <title>Genome assembly of Hibiscus sabdariffa L. provides insights into metabolisms of medicinal natural products.</title>
        <authorList>
            <person name="Kim T."/>
        </authorList>
    </citation>
    <scope>NUCLEOTIDE SEQUENCE [LARGE SCALE GENOMIC DNA]</scope>
    <source>
        <strain evidence="2">TK-2024</strain>
        <tissue evidence="2">Old leaves</tissue>
    </source>
</reference>
<name>A0ABR2RVG5_9ROSI</name>